<feature type="compositionally biased region" description="Pro residues" evidence="2">
    <location>
        <begin position="9"/>
        <end position="23"/>
    </location>
</feature>
<feature type="domain" description="Mug135-like C-terminal" evidence="3">
    <location>
        <begin position="166"/>
        <end position="243"/>
    </location>
</feature>
<evidence type="ECO:0000256" key="2">
    <source>
        <dbReference type="SAM" id="MobiDB-lite"/>
    </source>
</evidence>
<keyword evidence="5" id="KW-1185">Reference proteome</keyword>
<dbReference type="Pfam" id="PF08593">
    <property type="entry name" value="Mug135_C"/>
    <property type="match status" value="1"/>
</dbReference>
<evidence type="ECO:0000259" key="3">
    <source>
        <dbReference type="Pfam" id="PF08593"/>
    </source>
</evidence>
<sequence>MNELHQHPPADPLIILPPLPKNPPNMDDVNRATRIRRDIFRSANMVPPGCTGEDVARALLYEHAVKQGALGGVEPAPHWAVVFQNRMENLIGGLQNCMGTIEDRLDGIEVRLDDIDDRLDAMDGRLGGIDGRLGGIDGRLGGIDEQLGPVKTKLNRIDMATACSVNATRGNGVLIPFVVVPFRDGRDPTAPGVNLPALTSITVINGLNATRCNRYLAGYGVPHAPGQADVHLRRQLLRQAIGAQIF</sequence>
<protein>
    <recommendedName>
        <fullName evidence="3">Mug135-like C-terminal domain-containing protein</fullName>
    </recommendedName>
</protein>
<dbReference type="EMBL" id="MU128920">
    <property type="protein sequence ID" value="KAF9519063.1"/>
    <property type="molecule type" value="Genomic_DNA"/>
</dbReference>
<organism evidence="4 5">
    <name type="scientific">Hydnum rufescens UP504</name>
    <dbReference type="NCBI Taxonomy" id="1448309"/>
    <lineage>
        <taxon>Eukaryota</taxon>
        <taxon>Fungi</taxon>
        <taxon>Dikarya</taxon>
        <taxon>Basidiomycota</taxon>
        <taxon>Agaricomycotina</taxon>
        <taxon>Agaricomycetes</taxon>
        <taxon>Cantharellales</taxon>
        <taxon>Hydnaceae</taxon>
        <taxon>Hydnum</taxon>
    </lineage>
</organism>
<dbReference type="AlphaFoldDB" id="A0A9P6B7B1"/>
<proteinExistence type="inferred from homology"/>
<dbReference type="InterPro" id="IPR013902">
    <property type="entry name" value="Mug135-like_C"/>
</dbReference>
<reference evidence="4" key="1">
    <citation type="journal article" date="2020" name="Nat. Commun.">
        <title>Large-scale genome sequencing of mycorrhizal fungi provides insights into the early evolution of symbiotic traits.</title>
        <authorList>
            <person name="Miyauchi S."/>
            <person name="Kiss E."/>
            <person name="Kuo A."/>
            <person name="Drula E."/>
            <person name="Kohler A."/>
            <person name="Sanchez-Garcia M."/>
            <person name="Morin E."/>
            <person name="Andreopoulos B."/>
            <person name="Barry K.W."/>
            <person name="Bonito G."/>
            <person name="Buee M."/>
            <person name="Carver A."/>
            <person name="Chen C."/>
            <person name="Cichocki N."/>
            <person name="Clum A."/>
            <person name="Culley D."/>
            <person name="Crous P.W."/>
            <person name="Fauchery L."/>
            <person name="Girlanda M."/>
            <person name="Hayes R.D."/>
            <person name="Keri Z."/>
            <person name="LaButti K."/>
            <person name="Lipzen A."/>
            <person name="Lombard V."/>
            <person name="Magnuson J."/>
            <person name="Maillard F."/>
            <person name="Murat C."/>
            <person name="Nolan M."/>
            <person name="Ohm R.A."/>
            <person name="Pangilinan J."/>
            <person name="Pereira M.F."/>
            <person name="Perotto S."/>
            <person name="Peter M."/>
            <person name="Pfister S."/>
            <person name="Riley R."/>
            <person name="Sitrit Y."/>
            <person name="Stielow J.B."/>
            <person name="Szollosi G."/>
            <person name="Zifcakova L."/>
            <person name="Stursova M."/>
            <person name="Spatafora J.W."/>
            <person name="Tedersoo L."/>
            <person name="Vaario L.M."/>
            <person name="Yamada A."/>
            <person name="Yan M."/>
            <person name="Wang P."/>
            <person name="Xu J."/>
            <person name="Bruns T."/>
            <person name="Baldrian P."/>
            <person name="Vilgalys R."/>
            <person name="Dunand C."/>
            <person name="Henrissat B."/>
            <person name="Grigoriev I.V."/>
            <person name="Hibbett D."/>
            <person name="Nagy L.G."/>
            <person name="Martin F.M."/>
        </authorList>
    </citation>
    <scope>NUCLEOTIDE SEQUENCE</scope>
    <source>
        <strain evidence="4">UP504</strain>
    </source>
</reference>
<evidence type="ECO:0000313" key="5">
    <source>
        <dbReference type="Proteomes" id="UP000886523"/>
    </source>
</evidence>
<dbReference type="Proteomes" id="UP000886523">
    <property type="component" value="Unassembled WGS sequence"/>
</dbReference>
<evidence type="ECO:0000256" key="1">
    <source>
        <dbReference type="ARBA" id="ARBA00005788"/>
    </source>
</evidence>
<accession>A0A9P6B7B1</accession>
<evidence type="ECO:0000313" key="4">
    <source>
        <dbReference type="EMBL" id="KAF9519063.1"/>
    </source>
</evidence>
<dbReference type="OrthoDB" id="3230244at2759"/>
<dbReference type="Gene3D" id="1.20.5.1070">
    <property type="entry name" value="Head and neck region of the ectodomain of NDV fusion glycoprotein"/>
    <property type="match status" value="1"/>
</dbReference>
<feature type="region of interest" description="Disordered" evidence="2">
    <location>
        <begin position="1"/>
        <end position="24"/>
    </location>
</feature>
<name>A0A9P6B7B1_9AGAM</name>
<gene>
    <name evidence="4" type="ORF">BS47DRAFT_1388478</name>
</gene>
<comment type="similarity">
    <text evidence="1">Belongs to the UPF0612 family.</text>
</comment>
<comment type="caution">
    <text evidence="4">The sequence shown here is derived from an EMBL/GenBank/DDBJ whole genome shotgun (WGS) entry which is preliminary data.</text>
</comment>